<evidence type="ECO:0000256" key="2">
    <source>
        <dbReference type="ARBA" id="ARBA00022555"/>
    </source>
</evidence>
<comment type="function">
    <text evidence="7">Hydrolyzes ribosome-free peptidyl-tRNAs (with 1 or more amino acids incorporated), which drop off the ribosome during protein synthesis, or as a result of ribosome stalling.</text>
</comment>
<keyword evidence="4 7" id="KW-0694">RNA-binding</keyword>
<evidence type="ECO:0000256" key="1">
    <source>
        <dbReference type="ARBA" id="ARBA00013260"/>
    </source>
</evidence>
<feature type="site" description="Discriminates between blocked and unblocked aminoacyl-tRNA" evidence="7">
    <location>
        <position position="26"/>
    </location>
</feature>
<dbReference type="GO" id="GO:0006515">
    <property type="term" value="P:protein quality control for misfolded or incompletely synthesized proteins"/>
    <property type="evidence" value="ECO:0007669"/>
    <property type="project" value="UniProtKB-UniRule"/>
</dbReference>
<comment type="subunit">
    <text evidence="7">Monomer.</text>
</comment>
<dbReference type="GO" id="GO:0072344">
    <property type="term" value="P:rescue of stalled ribosome"/>
    <property type="evidence" value="ECO:0007669"/>
    <property type="project" value="UniProtKB-UniRule"/>
</dbReference>
<feature type="binding site" evidence="7">
    <location>
        <position position="31"/>
    </location>
    <ligand>
        <name>tRNA</name>
        <dbReference type="ChEBI" id="CHEBI:17843"/>
    </ligand>
</feature>
<dbReference type="CDD" id="cd00462">
    <property type="entry name" value="PTH"/>
    <property type="match status" value="1"/>
</dbReference>
<sequence length="206" mass="22027">MEEASSRPPAGLPEAGAVRLAVGLGNPGDKYAGTRHNAGAELLARLIAREGLEQPAPLRDLPLAVAGTAAGVRYALPSTYMNDSGAAVGPGCRYLDVEARSLLVIHDEVDLPPGKAKLKFGGGHAGHNGLRDIDAQLGTSNYWRLRLGVGKPDDPRFELRDYVLARTDAEEAELIAEAGDRVLDAWDLVKAGEMDEAMRRINRRTP</sequence>
<evidence type="ECO:0000313" key="9">
    <source>
        <dbReference type="Proteomes" id="UP000604381"/>
    </source>
</evidence>
<comment type="caution">
    <text evidence="8">The sequence shown here is derived from an EMBL/GenBank/DDBJ whole genome shotgun (WGS) entry which is preliminary data.</text>
</comment>
<dbReference type="PANTHER" id="PTHR17224:SF1">
    <property type="entry name" value="PEPTIDYL-TRNA HYDROLASE"/>
    <property type="match status" value="1"/>
</dbReference>
<dbReference type="HAMAP" id="MF_00083">
    <property type="entry name" value="Pept_tRNA_hydro_bact"/>
    <property type="match status" value="1"/>
</dbReference>
<dbReference type="PANTHER" id="PTHR17224">
    <property type="entry name" value="PEPTIDYL-TRNA HYDROLASE"/>
    <property type="match status" value="1"/>
</dbReference>
<comment type="similarity">
    <text evidence="5 7">Belongs to the PTH family.</text>
</comment>
<dbReference type="PROSITE" id="PS01196">
    <property type="entry name" value="PEPT_TRNA_HYDROL_2"/>
    <property type="match status" value="1"/>
</dbReference>
<evidence type="ECO:0000256" key="4">
    <source>
        <dbReference type="ARBA" id="ARBA00022884"/>
    </source>
</evidence>
<dbReference type="InterPro" id="IPR018171">
    <property type="entry name" value="Pept_tRNA_hydro_CS"/>
</dbReference>
<reference evidence="8" key="1">
    <citation type="submission" date="2020-10" db="EMBL/GenBank/DDBJ databases">
        <title>An improved Amphimedon queenslandica hologenome assembly reveals how three proteobacterial symbionts can extend the metabolic phenotypic of their marine sponge host.</title>
        <authorList>
            <person name="Degnan B."/>
            <person name="Degnan S."/>
            <person name="Xiang X."/>
        </authorList>
    </citation>
    <scope>NUCLEOTIDE SEQUENCE</scope>
    <source>
        <strain evidence="8">AqS2</strain>
    </source>
</reference>
<dbReference type="NCBIfam" id="TIGR00447">
    <property type="entry name" value="pth"/>
    <property type="match status" value="1"/>
</dbReference>
<feature type="binding site" evidence="7">
    <location>
        <position position="82"/>
    </location>
    <ligand>
        <name>tRNA</name>
        <dbReference type="ChEBI" id="CHEBI:17843"/>
    </ligand>
</feature>
<organism evidence="8 9">
    <name type="scientific">Candidatus Amphirhobacter heronislandensis</name>
    <dbReference type="NCBI Taxonomy" id="1732024"/>
    <lineage>
        <taxon>Bacteria</taxon>
        <taxon>Pseudomonadati</taxon>
        <taxon>Pseudomonadota</taxon>
        <taxon>Gammaproteobacteria</taxon>
        <taxon>Candidatus Tethybacterales</taxon>
        <taxon>Candidatus Tethybacteraceae</taxon>
        <taxon>Candidatus Amphirhobacter</taxon>
    </lineage>
</organism>
<dbReference type="GO" id="GO:0000049">
    <property type="term" value="F:tRNA binding"/>
    <property type="evidence" value="ECO:0007669"/>
    <property type="project" value="UniProtKB-UniRule"/>
</dbReference>
<protein>
    <recommendedName>
        <fullName evidence="6 7">Peptidyl-tRNA hydrolase</fullName>
        <shortName evidence="7">Pth</shortName>
        <ecNumber evidence="1 7">3.1.1.29</ecNumber>
    </recommendedName>
</protein>
<keyword evidence="3 7" id="KW-0378">Hydrolase</keyword>
<dbReference type="SUPFAM" id="SSF53178">
    <property type="entry name" value="Peptidyl-tRNA hydrolase-like"/>
    <property type="match status" value="1"/>
</dbReference>
<evidence type="ECO:0000256" key="5">
    <source>
        <dbReference type="ARBA" id="ARBA00038063"/>
    </source>
</evidence>
<evidence type="ECO:0000256" key="3">
    <source>
        <dbReference type="ARBA" id="ARBA00022801"/>
    </source>
</evidence>
<dbReference type="AlphaFoldDB" id="A0A930UHM0"/>
<keyword evidence="9" id="KW-1185">Reference proteome</keyword>
<comment type="catalytic activity">
    <reaction evidence="7">
        <text>an N-acyl-L-alpha-aminoacyl-tRNA + H2O = an N-acyl-L-amino acid + a tRNA + H(+)</text>
        <dbReference type="Rhea" id="RHEA:54448"/>
        <dbReference type="Rhea" id="RHEA-COMP:10123"/>
        <dbReference type="Rhea" id="RHEA-COMP:13883"/>
        <dbReference type="ChEBI" id="CHEBI:15377"/>
        <dbReference type="ChEBI" id="CHEBI:15378"/>
        <dbReference type="ChEBI" id="CHEBI:59874"/>
        <dbReference type="ChEBI" id="CHEBI:78442"/>
        <dbReference type="ChEBI" id="CHEBI:138191"/>
        <dbReference type="EC" id="3.1.1.29"/>
    </reaction>
</comment>
<comment type="function">
    <text evidence="7">Catalyzes the release of premature peptidyl moieties from peptidyl-tRNA molecules trapped in stalled 50S ribosomal subunits, and thus maintains levels of free tRNAs and 50S ribosomes.</text>
</comment>
<evidence type="ECO:0000256" key="7">
    <source>
        <dbReference type="HAMAP-Rule" id="MF_00083"/>
    </source>
</evidence>
<gene>
    <name evidence="7" type="primary">pth</name>
    <name evidence="8" type="ORF">ISN26_07540</name>
</gene>
<comment type="subcellular location">
    <subcellularLocation>
        <location evidence="7">Cytoplasm</location>
    </subcellularLocation>
</comment>
<dbReference type="Pfam" id="PF01195">
    <property type="entry name" value="Pept_tRNA_hydro"/>
    <property type="match status" value="1"/>
</dbReference>
<dbReference type="EMBL" id="JADHEI010000055">
    <property type="protein sequence ID" value="MBF2735901.1"/>
    <property type="molecule type" value="Genomic_DNA"/>
</dbReference>
<dbReference type="GO" id="GO:0005737">
    <property type="term" value="C:cytoplasm"/>
    <property type="evidence" value="ECO:0007669"/>
    <property type="project" value="UniProtKB-SubCell"/>
</dbReference>
<feature type="binding site" evidence="7">
    <location>
        <position position="128"/>
    </location>
    <ligand>
        <name>tRNA</name>
        <dbReference type="ChEBI" id="CHEBI:17843"/>
    </ligand>
</feature>
<dbReference type="Proteomes" id="UP000604381">
    <property type="component" value="Unassembled WGS sequence"/>
</dbReference>
<feature type="site" description="Stabilizes the basic form of H active site to accept a proton" evidence="7">
    <location>
        <position position="107"/>
    </location>
</feature>
<dbReference type="InterPro" id="IPR001328">
    <property type="entry name" value="Pept_tRNA_hydro"/>
</dbReference>
<feature type="active site" description="Proton acceptor" evidence="7">
    <location>
        <position position="36"/>
    </location>
</feature>
<dbReference type="GO" id="GO:0004045">
    <property type="term" value="F:peptidyl-tRNA hydrolase activity"/>
    <property type="evidence" value="ECO:0007669"/>
    <property type="project" value="UniProtKB-UniRule"/>
</dbReference>
<name>A0A930UHM0_9GAMM</name>
<keyword evidence="2 7" id="KW-0820">tRNA-binding</keyword>
<dbReference type="InterPro" id="IPR036416">
    <property type="entry name" value="Pept_tRNA_hydro_sf"/>
</dbReference>
<dbReference type="EC" id="3.1.1.29" evidence="1 7"/>
<keyword evidence="7" id="KW-0963">Cytoplasm</keyword>
<feature type="binding site" evidence="7">
    <location>
        <position position="80"/>
    </location>
    <ligand>
        <name>tRNA</name>
        <dbReference type="ChEBI" id="CHEBI:17843"/>
    </ligand>
</feature>
<evidence type="ECO:0000256" key="6">
    <source>
        <dbReference type="ARBA" id="ARBA00050038"/>
    </source>
</evidence>
<proteinExistence type="inferred from homology"/>
<accession>A0A930UHM0</accession>
<dbReference type="Gene3D" id="3.40.50.1470">
    <property type="entry name" value="Peptidyl-tRNA hydrolase"/>
    <property type="match status" value="1"/>
</dbReference>
<evidence type="ECO:0000313" key="8">
    <source>
        <dbReference type="EMBL" id="MBF2735901.1"/>
    </source>
</evidence>